<dbReference type="AlphaFoldDB" id="A0A285PBL3"/>
<sequence length="116" mass="12187">MQISKWTTPALLGAGAGAAALAIVGFNWGGWMTSSSAQELSAKASRTAVTSALVPYCIQNSKSDPQADNVFAKLKAANSFQRQSIIEKTGWATPPGADKPNVFLAQACQVELIKTM</sequence>
<protein>
    <submittedName>
        <fullName evidence="1">Uncharacterized protein</fullName>
    </submittedName>
</protein>
<dbReference type="Proteomes" id="UP000219439">
    <property type="component" value="Unassembled WGS sequence"/>
</dbReference>
<accession>A0A285PBL3</accession>
<dbReference type="RefSeq" id="WP_097153495.1">
    <property type="nucleotide sequence ID" value="NZ_OBEL01000002.1"/>
</dbReference>
<evidence type="ECO:0000313" key="2">
    <source>
        <dbReference type="Proteomes" id="UP000219439"/>
    </source>
</evidence>
<proteinExistence type="predicted"/>
<dbReference type="EMBL" id="OBEL01000002">
    <property type="protein sequence ID" value="SNZ19122.1"/>
    <property type="molecule type" value="Genomic_DNA"/>
</dbReference>
<gene>
    <name evidence="1" type="ORF">SAMN06265368_2202</name>
</gene>
<name>A0A285PBL3_9HYPH</name>
<keyword evidence="2" id="KW-1185">Reference proteome</keyword>
<dbReference type="OrthoDB" id="5514977at2"/>
<organism evidence="1 2">
    <name type="scientific">Cohaesibacter gelatinilyticus</name>
    <dbReference type="NCBI Taxonomy" id="372072"/>
    <lineage>
        <taxon>Bacteria</taxon>
        <taxon>Pseudomonadati</taxon>
        <taxon>Pseudomonadota</taxon>
        <taxon>Alphaproteobacteria</taxon>
        <taxon>Hyphomicrobiales</taxon>
        <taxon>Cohaesibacteraceae</taxon>
    </lineage>
</organism>
<evidence type="ECO:0000313" key="1">
    <source>
        <dbReference type="EMBL" id="SNZ19122.1"/>
    </source>
</evidence>
<reference evidence="1 2" key="1">
    <citation type="submission" date="2017-09" db="EMBL/GenBank/DDBJ databases">
        <authorList>
            <person name="Ehlers B."/>
            <person name="Leendertz F.H."/>
        </authorList>
    </citation>
    <scope>NUCLEOTIDE SEQUENCE [LARGE SCALE GENOMIC DNA]</scope>
    <source>
        <strain evidence="1 2">DSM 18289</strain>
    </source>
</reference>